<evidence type="ECO:0000259" key="2">
    <source>
        <dbReference type="PROSITE" id="PS51352"/>
    </source>
</evidence>
<sequence>MNKKKLIIRIIVPVLILVALTVIWVVKTHPTPTAIDNNLVTAENEEDFVLETTSVDLETLTAYGLPIIVDFGSDSCIPCKEMAPVLQIMNAETQGKAIIKFVDVWKHAEAADGFPIQVIPTQIFIKADGTPYEPSEDIEVEFTMYTYKETGEHAFTVHQGGLTEDQMRAILADMGVAE</sequence>
<dbReference type="EMBL" id="VSSQ01006154">
    <property type="protein sequence ID" value="MPM31717.1"/>
    <property type="molecule type" value="Genomic_DNA"/>
</dbReference>
<dbReference type="PROSITE" id="PS51352">
    <property type="entry name" value="THIOREDOXIN_2"/>
    <property type="match status" value="1"/>
</dbReference>
<evidence type="ECO:0000256" key="1">
    <source>
        <dbReference type="SAM" id="Phobius"/>
    </source>
</evidence>
<dbReference type="InterPro" id="IPR036249">
    <property type="entry name" value="Thioredoxin-like_sf"/>
</dbReference>
<protein>
    <recommendedName>
        <fullName evidence="2">Thioredoxin domain-containing protein</fullName>
    </recommendedName>
</protein>
<name>A0A644YTT3_9ZZZZ</name>
<feature type="transmembrane region" description="Helical" evidence="1">
    <location>
        <begin position="7"/>
        <end position="26"/>
    </location>
</feature>
<comment type="caution">
    <text evidence="3">The sequence shown here is derived from an EMBL/GenBank/DDBJ whole genome shotgun (WGS) entry which is preliminary data.</text>
</comment>
<gene>
    <name evidence="3" type="ORF">SDC9_78274</name>
</gene>
<dbReference type="SUPFAM" id="SSF52833">
    <property type="entry name" value="Thioredoxin-like"/>
    <property type="match status" value="1"/>
</dbReference>
<dbReference type="CDD" id="cd02947">
    <property type="entry name" value="TRX_family"/>
    <property type="match status" value="1"/>
</dbReference>
<organism evidence="3">
    <name type="scientific">bioreactor metagenome</name>
    <dbReference type="NCBI Taxonomy" id="1076179"/>
    <lineage>
        <taxon>unclassified sequences</taxon>
        <taxon>metagenomes</taxon>
        <taxon>ecological metagenomes</taxon>
    </lineage>
</organism>
<accession>A0A644YTT3</accession>
<keyword evidence="1" id="KW-0472">Membrane</keyword>
<keyword evidence="1" id="KW-0812">Transmembrane</keyword>
<evidence type="ECO:0000313" key="3">
    <source>
        <dbReference type="EMBL" id="MPM31717.1"/>
    </source>
</evidence>
<dbReference type="AlphaFoldDB" id="A0A644YTT3"/>
<feature type="domain" description="Thioredoxin" evidence="2">
    <location>
        <begin position="39"/>
        <end position="176"/>
    </location>
</feature>
<dbReference type="Pfam" id="PF00085">
    <property type="entry name" value="Thioredoxin"/>
    <property type="match status" value="1"/>
</dbReference>
<proteinExistence type="predicted"/>
<reference evidence="3" key="1">
    <citation type="submission" date="2019-08" db="EMBL/GenBank/DDBJ databases">
        <authorList>
            <person name="Kucharzyk K."/>
            <person name="Murdoch R.W."/>
            <person name="Higgins S."/>
            <person name="Loffler F."/>
        </authorList>
    </citation>
    <scope>NUCLEOTIDE SEQUENCE</scope>
</reference>
<keyword evidence="1" id="KW-1133">Transmembrane helix</keyword>
<dbReference type="Gene3D" id="3.40.30.10">
    <property type="entry name" value="Glutaredoxin"/>
    <property type="match status" value="1"/>
</dbReference>
<dbReference type="InterPro" id="IPR013766">
    <property type="entry name" value="Thioredoxin_domain"/>
</dbReference>